<dbReference type="HOGENOM" id="CLU_001570_14_8_1"/>
<dbReference type="Proteomes" id="UP000014074">
    <property type="component" value="Unassembled WGS sequence"/>
</dbReference>
<dbReference type="AlphaFoldDB" id="R8BG30"/>
<evidence type="ECO:0000313" key="2">
    <source>
        <dbReference type="Proteomes" id="UP000014074"/>
    </source>
</evidence>
<dbReference type="GeneID" id="19326869"/>
<dbReference type="GO" id="GO:0016705">
    <property type="term" value="F:oxidoreductase activity, acting on paired donors, with incorporation or reduction of molecular oxygen"/>
    <property type="evidence" value="ECO:0007669"/>
    <property type="project" value="InterPro"/>
</dbReference>
<dbReference type="OrthoDB" id="3934656at2759"/>
<dbReference type="SUPFAM" id="SSF48264">
    <property type="entry name" value="Cytochrome P450"/>
    <property type="match status" value="1"/>
</dbReference>
<name>R8BG30_PHAM7</name>
<dbReference type="GO" id="GO:0005506">
    <property type="term" value="F:iron ion binding"/>
    <property type="evidence" value="ECO:0007669"/>
    <property type="project" value="InterPro"/>
</dbReference>
<dbReference type="RefSeq" id="XP_007916964.1">
    <property type="nucleotide sequence ID" value="XM_007918773.1"/>
</dbReference>
<accession>R8BG30</accession>
<dbReference type="KEGG" id="tmn:UCRPA7_6234"/>
<organism evidence="1 2">
    <name type="scientific">Phaeoacremonium minimum (strain UCR-PA7)</name>
    <name type="common">Esca disease fungus</name>
    <name type="synonym">Togninia minima</name>
    <dbReference type="NCBI Taxonomy" id="1286976"/>
    <lineage>
        <taxon>Eukaryota</taxon>
        <taxon>Fungi</taxon>
        <taxon>Dikarya</taxon>
        <taxon>Ascomycota</taxon>
        <taxon>Pezizomycotina</taxon>
        <taxon>Sordariomycetes</taxon>
        <taxon>Sordariomycetidae</taxon>
        <taxon>Togniniales</taxon>
        <taxon>Togniniaceae</taxon>
        <taxon>Phaeoacremonium</taxon>
    </lineage>
</organism>
<dbReference type="InterPro" id="IPR036396">
    <property type="entry name" value="Cyt_P450_sf"/>
</dbReference>
<dbReference type="Gene3D" id="1.10.630.10">
    <property type="entry name" value="Cytochrome P450"/>
    <property type="match status" value="1"/>
</dbReference>
<evidence type="ECO:0000313" key="1">
    <source>
        <dbReference type="EMBL" id="EON98242.1"/>
    </source>
</evidence>
<proteinExistence type="predicted"/>
<reference evidence="2" key="1">
    <citation type="journal article" date="2013" name="Genome Announc.">
        <title>Draft genome sequence of the ascomycete Phaeoacremonium aleophilum strain UCR-PA7, a causal agent of the esca disease complex in grapevines.</title>
        <authorList>
            <person name="Blanco-Ulate B."/>
            <person name="Rolshausen P."/>
            <person name="Cantu D."/>
        </authorList>
    </citation>
    <scope>NUCLEOTIDE SEQUENCE [LARGE SCALE GENOMIC DNA]</scope>
    <source>
        <strain evidence="2">UCR-PA7</strain>
    </source>
</reference>
<protein>
    <submittedName>
        <fullName evidence="1">Putative cytochrome p450 protein</fullName>
    </submittedName>
</protein>
<dbReference type="eggNOG" id="KOG0156">
    <property type="taxonomic scope" value="Eukaryota"/>
</dbReference>
<keyword evidence="2" id="KW-1185">Reference proteome</keyword>
<dbReference type="GO" id="GO:0020037">
    <property type="term" value="F:heme binding"/>
    <property type="evidence" value="ECO:0007669"/>
    <property type="project" value="InterPro"/>
</dbReference>
<dbReference type="GO" id="GO:0004497">
    <property type="term" value="F:monooxygenase activity"/>
    <property type="evidence" value="ECO:0007669"/>
    <property type="project" value="InterPro"/>
</dbReference>
<gene>
    <name evidence="1" type="ORF">UCRPA7_6234</name>
</gene>
<dbReference type="EMBL" id="KB933223">
    <property type="protein sequence ID" value="EON98242.1"/>
    <property type="molecule type" value="Genomic_DNA"/>
</dbReference>
<sequence>MSAARSTYARSTWYRAMRLDPYHDTMGSVRDVDIHDALKTKTAAGYAGKENPALESGIDSQVKALVNLLKKKYLSSSEKLRPADFGKIGQYFTLDTLTSVAFGEPFGFLTKDGDVHQYIKTTEDLVNLIPTFAEIPWLQRIFLSDWMLRLIGPKETDDKGVGKLMGVAKVMVTERFGPDAKDHKDMLVS</sequence>